<dbReference type="InterPro" id="IPR012156">
    <property type="entry name" value="Cold_shock_CspA"/>
</dbReference>
<evidence type="ECO:0000313" key="3">
    <source>
        <dbReference type="Proteomes" id="UP000627781"/>
    </source>
</evidence>
<dbReference type="Proteomes" id="UP000627781">
    <property type="component" value="Unassembled WGS sequence"/>
</dbReference>
<dbReference type="InterPro" id="IPR010718">
    <property type="entry name" value="DUF1294"/>
</dbReference>
<keyword evidence="1" id="KW-1133">Transmembrane helix</keyword>
<evidence type="ECO:0000313" key="2">
    <source>
        <dbReference type="EMBL" id="MBD7913404.1"/>
    </source>
</evidence>
<dbReference type="RefSeq" id="WP_143316011.1">
    <property type="nucleotide sequence ID" value="NZ_JACSRA010000048.1"/>
</dbReference>
<feature type="transmembrane region" description="Helical" evidence="1">
    <location>
        <begin position="36"/>
        <end position="56"/>
    </location>
</feature>
<accession>A0ABR8PZ74</accession>
<protein>
    <submittedName>
        <fullName evidence="2">DUF1294 domain-containing protein</fullName>
    </submittedName>
</protein>
<evidence type="ECO:0000256" key="1">
    <source>
        <dbReference type="SAM" id="Phobius"/>
    </source>
</evidence>
<organism evidence="2 3">
    <name type="scientific">Clostridium cibarium</name>
    <dbReference type="NCBI Taxonomy" id="2762247"/>
    <lineage>
        <taxon>Bacteria</taxon>
        <taxon>Bacillati</taxon>
        <taxon>Bacillota</taxon>
        <taxon>Clostridia</taxon>
        <taxon>Eubacteriales</taxon>
        <taxon>Clostridiaceae</taxon>
        <taxon>Clostridium</taxon>
    </lineage>
</organism>
<dbReference type="PIRSF" id="PIRSF002599">
    <property type="entry name" value="Cold_shock_A"/>
    <property type="match status" value="1"/>
</dbReference>
<name>A0ABR8PZ74_9CLOT</name>
<dbReference type="EMBL" id="JACSRA010000048">
    <property type="protein sequence ID" value="MBD7913404.1"/>
    <property type="molecule type" value="Genomic_DNA"/>
</dbReference>
<comment type="caution">
    <text evidence="2">The sequence shown here is derived from an EMBL/GenBank/DDBJ whole genome shotgun (WGS) entry which is preliminary data.</text>
</comment>
<feature type="transmembrane region" description="Helical" evidence="1">
    <location>
        <begin position="6"/>
        <end position="24"/>
    </location>
</feature>
<keyword evidence="1" id="KW-0472">Membrane</keyword>
<dbReference type="Pfam" id="PF06961">
    <property type="entry name" value="DUF1294"/>
    <property type="match status" value="1"/>
</dbReference>
<keyword evidence="3" id="KW-1185">Reference proteome</keyword>
<reference evidence="2 3" key="1">
    <citation type="submission" date="2020-08" db="EMBL/GenBank/DDBJ databases">
        <title>A Genomic Blueprint of the Chicken Gut Microbiome.</title>
        <authorList>
            <person name="Gilroy R."/>
            <person name="Ravi A."/>
            <person name="Getino M."/>
            <person name="Pursley I."/>
            <person name="Horton D.L."/>
            <person name="Alikhan N.-F."/>
            <person name="Baker D."/>
            <person name="Gharbi K."/>
            <person name="Hall N."/>
            <person name="Watson M."/>
            <person name="Adriaenssens E.M."/>
            <person name="Foster-Nyarko E."/>
            <person name="Jarju S."/>
            <person name="Secka A."/>
            <person name="Antonio M."/>
            <person name="Oren A."/>
            <person name="Chaudhuri R."/>
            <person name="La Ragione R.M."/>
            <person name="Hildebrand F."/>
            <person name="Pallen M.J."/>
        </authorList>
    </citation>
    <scope>NUCLEOTIDE SEQUENCE [LARGE SCALE GENOMIC DNA]</scope>
    <source>
        <strain evidence="2 3">Sa3CVN1</strain>
    </source>
</reference>
<keyword evidence="1" id="KW-0812">Transmembrane</keyword>
<gene>
    <name evidence="2" type="ORF">H9661_18790</name>
</gene>
<sequence>MLILILYFIAINFIACLAMFIDKQKAKHNKWRISEANLLTLSILGGSIGMLLGMSFFRHKTKHKKFTIGVPLILITEILIALYLMEKCSY</sequence>
<feature type="transmembrane region" description="Helical" evidence="1">
    <location>
        <begin position="68"/>
        <end position="85"/>
    </location>
</feature>
<proteinExistence type="predicted"/>